<evidence type="ECO:0000313" key="2">
    <source>
        <dbReference type="EMBL" id="KRG01067.1"/>
    </source>
</evidence>
<keyword evidence="1" id="KW-0732">Signal</keyword>
<dbReference type="OrthoDB" id="7410372at2759"/>
<dbReference type="InParanoid" id="A0A0Q9WYR6"/>
<feature type="chain" id="PRO_5006387253" evidence="1">
    <location>
        <begin position="24"/>
        <end position="75"/>
    </location>
</feature>
<feature type="signal peptide" evidence="1">
    <location>
        <begin position="1"/>
        <end position="23"/>
    </location>
</feature>
<dbReference type="EMBL" id="CH933806">
    <property type="protein sequence ID" value="KRG01067.1"/>
    <property type="molecule type" value="Genomic_DNA"/>
</dbReference>
<dbReference type="AlphaFoldDB" id="A0A0Q9WYR6"/>
<dbReference type="Proteomes" id="UP000009192">
    <property type="component" value="Unassembled WGS sequence"/>
</dbReference>
<protein>
    <submittedName>
        <fullName evidence="2">Uncharacterized protein</fullName>
    </submittedName>
</protein>
<keyword evidence="3" id="KW-1185">Reference proteome</keyword>
<evidence type="ECO:0000313" key="3">
    <source>
        <dbReference type="Proteomes" id="UP000009192"/>
    </source>
</evidence>
<gene>
    <name evidence="2" type="primary">Dmoj\GI25591</name>
    <name evidence="2" type="ORF">Dmoj_GI25591</name>
</gene>
<sequence length="75" mass="8188">MKLNNIFIIVALILAISMSQSEAGLANTTVTEIKNIGQSIKNIYVAGWEKIKEVTNTVVSVIKPRNGQPATLRAY</sequence>
<organism evidence="2 3">
    <name type="scientific">Drosophila mojavensis</name>
    <name type="common">Fruit fly</name>
    <dbReference type="NCBI Taxonomy" id="7230"/>
    <lineage>
        <taxon>Eukaryota</taxon>
        <taxon>Metazoa</taxon>
        <taxon>Ecdysozoa</taxon>
        <taxon>Arthropoda</taxon>
        <taxon>Hexapoda</taxon>
        <taxon>Insecta</taxon>
        <taxon>Pterygota</taxon>
        <taxon>Neoptera</taxon>
        <taxon>Endopterygota</taxon>
        <taxon>Diptera</taxon>
        <taxon>Brachycera</taxon>
        <taxon>Muscomorpha</taxon>
        <taxon>Ephydroidea</taxon>
        <taxon>Drosophilidae</taxon>
        <taxon>Drosophila</taxon>
    </lineage>
</organism>
<proteinExistence type="predicted"/>
<dbReference type="KEGG" id="dmo:Dmoj_GI25591"/>
<reference evidence="2 3" key="1">
    <citation type="journal article" date="2007" name="Nature">
        <title>Evolution of genes and genomes on the Drosophila phylogeny.</title>
        <authorList>
            <consortium name="Drosophila 12 Genomes Consortium"/>
            <person name="Clark A.G."/>
            <person name="Eisen M.B."/>
            <person name="Smith D.R."/>
            <person name="Bergman C.M."/>
            <person name="Oliver B."/>
            <person name="Markow T.A."/>
            <person name="Kaufman T.C."/>
            <person name="Kellis M."/>
            <person name="Gelbart W."/>
            <person name="Iyer V.N."/>
            <person name="Pollard D.A."/>
            <person name="Sackton T.B."/>
            <person name="Larracuente A.M."/>
            <person name="Singh N.D."/>
            <person name="Abad J.P."/>
            <person name="Abt D.N."/>
            <person name="Adryan B."/>
            <person name="Aguade M."/>
            <person name="Akashi H."/>
            <person name="Anderson W.W."/>
            <person name="Aquadro C.F."/>
            <person name="Ardell D.H."/>
            <person name="Arguello R."/>
            <person name="Artieri C.G."/>
            <person name="Barbash D.A."/>
            <person name="Barker D."/>
            <person name="Barsanti P."/>
            <person name="Batterham P."/>
            <person name="Batzoglou S."/>
            <person name="Begun D."/>
            <person name="Bhutkar A."/>
            <person name="Blanco E."/>
            <person name="Bosak S.A."/>
            <person name="Bradley R.K."/>
            <person name="Brand A.D."/>
            <person name="Brent M.R."/>
            <person name="Brooks A.N."/>
            <person name="Brown R.H."/>
            <person name="Butlin R.K."/>
            <person name="Caggese C."/>
            <person name="Calvi B.R."/>
            <person name="Bernardo de Carvalho A."/>
            <person name="Caspi A."/>
            <person name="Castrezana S."/>
            <person name="Celniker S.E."/>
            <person name="Chang J.L."/>
            <person name="Chapple C."/>
            <person name="Chatterji S."/>
            <person name="Chinwalla A."/>
            <person name="Civetta A."/>
            <person name="Clifton S.W."/>
            <person name="Comeron J.M."/>
            <person name="Costello J.C."/>
            <person name="Coyne J.A."/>
            <person name="Daub J."/>
            <person name="David R.G."/>
            <person name="Delcher A.L."/>
            <person name="Delehaunty K."/>
            <person name="Do C.B."/>
            <person name="Ebling H."/>
            <person name="Edwards K."/>
            <person name="Eickbush T."/>
            <person name="Evans J.D."/>
            <person name="Filipski A."/>
            <person name="Findeiss S."/>
            <person name="Freyhult E."/>
            <person name="Fulton L."/>
            <person name="Fulton R."/>
            <person name="Garcia A.C."/>
            <person name="Gardiner A."/>
            <person name="Garfield D.A."/>
            <person name="Garvin B.E."/>
            <person name="Gibson G."/>
            <person name="Gilbert D."/>
            <person name="Gnerre S."/>
            <person name="Godfrey J."/>
            <person name="Good R."/>
            <person name="Gotea V."/>
            <person name="Gravely B."/>
            <person name="Greenberg A.J."/>
            <person name="Griffiths-Jones S."/>
            <person name="Gross S."/>
            <person name="Guigo R."/>
            <person name="Gustafson E.A."/>
            <person name="Haerty W."/>
            <person name="Hahn M.W."/>
            <person name="Halligan D.L."/>
            <person name="Halpern A.L."/>
            <person name="Halter G.M."/>
            <person name="Han M.V."/>
            <person name="Heger A."/>
            <person name="Hillier L."/>
            <person name="Hinrichs A.S."/>
            <person name="Holmes I."/>
            <person name="Hoskins R.A."/>
            <person name="Hubisz M.J."/>
            <person name="Hultmark D."/>
            <person name="Huntley M.A."/>
            <person name="Jaffe D.B."/>
            <person name="Jagadeeshan S."/>
            <person name="Jeck W.R."/>
            <person name="Johnson J."/>
            <person name="Jones C.D."/>
            <person name="Jordan W.C."/>
            <person name="Karpen G.H."/>
            <person name="Kataoka E."/>
            <person name="Keightley P.D."/>
            <person name="Kheradpour P."/>
            <person name="Kirkness E.F."/>
            <person name="Koerich L.B."/>
            <person name="Kristiansen K."/>
            <person name="Kudrna D."/>
            <person name="Kulathinal R.J."/>
            <person name="Kumar S."/>
            <person name="Kwok R."/>
            <person name="Lander E."/>
            <person name="Langley C.H."/>
            <person name="Lapoint R."/>
            <person name="Lazzaro B.P."/>
            <person name="Lee S.J."/>
            <person name="Levesque L."/>
            <person name="Li R."/>
            <person name="Lin C.F."/>
            <person name="Lin M.F."/>
            <person name="Lindblad-Toh K."/>
            <person name="Llopart A."/>
            <person name="Long M."/>
            <person name="Low L."/>
            <person name="Lozovsky E."/>
            <person name="Lu J."/>
            <person name="Luo M."/>
            <person name="Machado C.A."/>
            <person name="Makalowski W."/>
            <person name="Marzo M."/>
            <person name="Matsuda M."/>
            <person name="Matzkin L."/>
            <person name="McAllister B."/>
            <person name="McBride C.S."/>
            <person name="McKernan B."/>
            <person name="McKernan K."/>
            <person name="Mendez-Lago M."/>
            <person name="Minx P."/>
            <person name="Mollenhauer M.U."/>
            <person name="Montooth K."/>
            <person name="Mount S.M."/>
            <person name="Mu X."/>
            <person name="Myers E."/>
            <person name="Negre B."/>
            <person name="Newfeld S."/>
            <person name="Nielsen R."/>
            <person name="Noor M.A."/>
            <person name="O'Grady P."/>
            <person name="Pachter L."/>
            <person name="Papaceit M."/>
            <person name="Parisi M.J."/>
            <person name="Parisi M."/>
            <person name="Parts L."/>
            <person name="Pedersen J.S."/>
            <person name="Pesole G."/>
            <person name="Phillippy A.M."/>
            <person name="Ponting C.P."/>
            <person name="Pop M."/>
            <person name="Porcelli D."/>
            <person name="Powell J.R."/>
            <person name="Prohaska S."/>
            <person name="Pruitt K."/>
            <person name="Puig M."/>
            <person name="Quesneville H."/>
            <person name="Ram K.R."/>
            <person name="Rand D."/>
            <person name="Rasmussen M.D."/>
            <person name="Reed L.K."/>
            <person name="Reenan R."/>
            <person name="Reily A."/>
            <person name="Remington K.A."/>
            <person name="Rieger T.T."/>
            <person name="Ritchie M.G."/>
            <person name="Robin C."/>
            <person name="Rogers Y.H."/>
            <person name="Rohde C."/>
            <person name="Rozas J."/>
            <person name="Rubenfield M.J."/>
            <person name="Ruiz A."/>
            <person name="Russo S."/>
            <person name="Salzberg S.L."/>
            <person name="Sanchez-Gracia A."/>
            <person name="Saranga D.J."/>
            <person name="Sato H."/>
            <person name="Schaeffer S.W."/>
            <person name="Schatz M.C."/>
            <person name="Schlenke T."/>
            <person name="Schwartz R."/>
            <person name="Segarra C."/>
            <person name="Singh R.S."/>
            <person name="Sirot L."/>
            <person name="Sirota M."/>
            <person name="Sisneros N.B."/>
            <person name="Smith C.D."/>
            <person name="Smith T.F."/>
            <person name="Spieth J."/>
            <person name="Stage D.E."/>
            <person name="Stark A."/>
            <person name="Stephan W."/>
            <person name="Strausberg R.L."/>
            <person name="Strempel S."/>
            <person name="Sturgill D."/>
            <person name="Sutton G."/>
            <person name="Sutton G.G."/>
            <person name="Tao W."/>
            <person name="Teichmann S."/>
            <person name="Tobari Y.N."/>
            <person name="Tomimura Y."/>
            <person name="Tsolas J.M."/>
            <person name="Valente V.L."/>
            <person name="Venter E."/>
            <person name="Venter J.C."/>
            <person name="Vicario S."/>
            <person name="Vieira F.G."/>
            <person name="Vilella A.J."/>
            <person name="Villasante A."/>
            <person name="Walenz B."/>
            <person name="Wang J."/>
            <person name="Wasserman M."/>
            <person name="Watts T."/>
            <person name="Wilson D."/>
            <person name="Wilson R.K."/>
            <person name="Wing R.A."/>
            <person name="Wolfner M.F."/>
            <person name="Wong A."/>
            <person name="Wong G.K."/>
            <person name="Wu C.I."/>
            <person name="Wu G."/>
            <person name="Yamamoto D."/>
            <person name="Yang H.P."/>
            <person name="Yang S.P."/>
            <person name="Yorke J.A."/>
            <person name="Yoshida K."/>
            <person name="Zdobnov E."/>
            <person name="Zhang P."/>
            <person name="Zhang Y."/>
            <person name="Zimin A.V."/>
            <person name="Baldwin J."/>
            <person name="Abdouelleil A."/>
            <person name="Abdulkadir J."/>
            <person name="Abebe A."/>
            <person name="Abera B."/>
            <person name="Abreu J."/>
            <person name="Acer S.C."/>
            <person name="Aftuck L."/>
            <person name="Alexander A."/>
            <person name="An P."/>
            <person name="Anderson E."/>
            <person name="Anderson S."/>
            <person name="Arachi H."/>
            <person name="Azer M."/>
            <person name="Bachantsang P."/>
            <person name="Barry A."/>
            <person name="Bayul T."/>
            <person name="Berlin A."/>
            <person name="Bessette D."/>
            <person name="Bloom T."/>
            <person name="Blye J."/>
            <person name="Boguslavskiy L."/>
            <person name="Bonnet C."/>
            <person name="Boukhgalter B."/>
            <person name="Bourzgui I."/>
            <person name="Brown A."/>
            <person name="Cahill P."/>
            <person name="Channer S."/>
            <person name="Cheshatsang Y."/>
            <person name="Chuda L."/>
            <person name="Citroen M."/>
            <person name="Collymore A."/>
            <person name="Cooke P."/>
            <person name="Costello M."/>
            <person name="D'Aco K."/>
            <person name="Daza R."/>
            <person name="De Haan G."/>
            <person name="DeGray S."/>
            <person name="DeMaso C."/>
            <person name="Dhargay N."/>
            <person name="Dooley K."/>
            <person name="Dooley E."/>
            <person name="Doricent M."/>
            <person name="Dorje P."/>
            <person name="Dorjee K."/>
            <person name="Dupes A."/>
            <person name="Elong R."/>
            <person name="Falk J."/>
            <person name="Farina A."/>
            <person name="Faro S."/>
            <person name="Ferguson D."/>
            <person name="Fisher S."/>
            <person name="Foley C.D."/>
            <person name="Franke A."/>
            <person name="Friedrich D."/>
            <person name="Gadbois L."/>
            <person name="Gearin G."/>
            <person name="Gearin C.R."/>
            <person name="Giannoukos G."/>
            <person name="Goode T."/>
            <person name="Graham J."/>
            <person name="Grandbois E."/>
            <person name="Grewal S."/>
            <person name="Gyaltsen K."/>
            <person name="Hafez N."/>
            <person name="Hagos B."/>
            <person name="Hall J."/>
            <person name="Henson C."/>
            <person name="Hollinger A."/>
            <person name="Honan T."/>
            <person name="Huard M.D."/>
            <person name="Hughes L."/>
            <person name="Hurhula B."/>
            <person name="Husby M.E."/>
            <person name="Kamat A."/>
            <person name="Kanga B."/>
            <person name="Kashin S."/>
            <person name="Khazanovich D."/>
            <person name="Kisner P."/>
            <person name="Lance K."/>
            <person name="Lara M."/>
            <person name="Lee W."/>
            <person name="Lennon N."/>
            <person name="Letendre F."/>
            <person name="LeVine R."/>
            <person name="Lipovsky A."/>
            <person name="Liu X."/>
            <person name="Liu J."/>
            <person name="Liu S."/>
            <person name="Lokyitsang T."/>
            <person name="Lokyitsang Y."/>
            <person name="Lubonja R."/>
            <person name="Lui A."/>
            <person name="MacDonald P."/>
            <person name="Magnisalis V."/>
            <person name="Maru K."/>
            <person name="Matthews C."/>
            <person name="McCusker W."/>
            <person name="McDonough S."/>
            <person name="Mehta T."/>
            <person name="Meldrim J."/>
            <person name="Meneus L."/>
            <person name="Mihai O."/>
            <person name="Mihalev A."/>
            <person name="Mihova T."/>
            <person name="Mittelman R."/>
            <person name="Mlenga V."/>
            <person name="Montmayeur A."/>
            <person name="Mulrain L."/>
            <person name="Navidi A."/>
            <person name="Naylor J."/>
            <person name="Negash T."/>
            <person name="Nguyen T."/>
            <person name="Nguyen N."/>
            <person name="Nicol R."/>
            <person name="Norbu C."/>
            <person name="Norbu N."/>
            <person name="Novod N."/>
            <person name="O'Neill B."/>
            <person name="Osman S."/>
            <person name="Markiewicz E."/>
            <person name="Oyono O.L."/>
            <person name="Patti C."/>
            <person name="Phunkhang P."/>
            <person name="Pierre F."/>
            <person name="Priest M."/>
            <person name="Raghuraman S."/>
            <person name="Rege F."/>
            <person name="Reyes R."/>
            <person name="Rise C."/>
            <person name="Rogov P."/>
            <person name="Ross K."/>
            <person name="Ryan E."/>
            <person name="Settipalli S."/>
            <person name="Shea T."/>
            <person name="Sherpa N."/>
            <person name="Shi L."/>
            <person name="Shih D."/>
            <person name="Sparrow T."/>
            <person name="Spaulding J."/>
            <person name="Stalker J."/>
            <person name="Stange-Thomann N."/>
            <person name="Stavropoulos S."/>
            <person name="Stone C."/>
            <person name="Strader C."/>
            <person name="Tesfaye S."/>
            <person name="Thomson T."/>
            <person name="Thoulutsang Y."/>
            <person name="Thoulutsang D."/>
            <person name="Topham K."/>
            <person name="Topping I."/>
            <person name="Tsamla T."/>
            <person name="Vassiliev H."/>
            <person name="Vo A."/>
            <person name="Wangchuk T."/>
            <person name="Wangdi T."/>
            <person name="Weiand M."/>
            <person name="Wilkinson J."/>
            <person name="Wilson A."/>
            <person name="Yadav S."/>
            <person name="Young G."/>
            <person name="Yu Q."/>
            <person name="Zembek L."/>
            <person name="Zhong D."/>
            <person name="Zimmer A."/>
            <person name="Zwirko Z."/>
            <person name="Jaffe D.B."/>
            <person name="Alvarez P."/>
            <person name="Brockman W."/>
            <person name="Butler J."/>
            <person name="Chin C."/>
            <person name="Gnerre S."/>
            <person name="Grabherr M."/>
            <person name="Kleber M."/>
            <person name="Mauceli E."/>
            <person name="MacCallum I."/>
        </authorList>
    </citation>
    <scope>NUCLEOTIDE SEQUENCE [LARGE SCALE GENOMIC DNA]</scope>
    <source>
        <strain evidence="3">Tucson 15081-1352.22</strain>
    </source>
</reference>
<name>A0A0Q9WYR6_DROMO</name>
<evidence type="ECO:0000256" key="1">
    <source>
        <dbReference type="SAM" id="SignalP"/>
    </source>
</evidence>
<accession>A0A0Q9WYR6</accession>